<sequence>MNPEQWLAQYDETLKKAAASAQKADKALREVGGSATSTDGEISVHVSAGGATTGLVLRSGVRDYEPEQLARAILAVTREAQRDASAKVVATMEELVGDSPALDVVKAHLPQGYAGDAEDDTDAPPAKPRDRPSDDEYFDNPPEVVH</sequence>
<dbReference type="RefSeq" id="WP_104477451.1">
    <property type="nucleotide sequence ID" value="NZ_CP154825.1"/>
</dbReference>
<keyword evidence="2" id="KW-0238">DNA-binding</keyword>
<dbReference type="Pfam" id="PF02575">
    <property type="entry name" value="YbaB_DNA_bd"/>
    <property type="match status" value="1"/>
</dbReference>
<evidence type="ECO:0000313" key="3">
    <source>
        <dbReference type="Proteomes" id="UP000239203"/>
    </source>
</evidence>
<evidence type="ECO:0000256" key="1">
    <source>
        <dbReference type="SAM" id="MobiDB-lite"/>
    </source>
</evidence>
<dbReference type="SUPFAM" id="SSF82607">
    <property type="entry name" value="YbaB-like"/>
    <property type="match status" value="1"/>
</dbReference>
<evidence type="ECO:0000313" key="2">
    <source>
        <dbReference type="EMBL" id="PPK70477.1"/>
    </source>
</evidence>
<proteinExistence type="predicted"/>
<reference evidence="2 3" key="1">
    <citation type="submission" date="2018-02" db="EMBL/GenBank/DDBJ databases">
        <title>Genomic Encyclopedia of Archaeal and Bacterial Type Strains, Phase II (KMG-II): from individual species to whole genera.</title>
        <authorList>
            <person name="Goeker M."/>
        </authorList>
    </citation>
    <scope>NUCLEOTIDE SEQUENCE [LARGE SCALE GENOMIC DNA]</scope>
    <source>
        <strain evidence="2 3">YU 961-1</strain>
    </source>
</reference>
<accession>A0A2S6GZ89</accession>
<dbReference type="InterPro" id="IPR004401">
    <property type="entry name" value="YbaB/EbfC"/>
</dbReference>
<feature type="region of interest" description="Disordered" evidence="1">
    <location>
        <begin position="108"/>
        <end position="146"/>
    </location>
</feature>
<protein>
    <submittedName>
        <fullName evidence="2">YbaB/EbfC DNA-binding family protein</fullName>
    </submittedName>
</protein>
<comment type="caution">
    <text evidence="2">The sequence shown here is derived from an EMBL/GenBank/DDBJ whole genome shotgun (WGS) entry which is preliminary data.</text>
</comment>
<dbReference type="EMBL" id="PTIX01000002">
    <property type="protein sequence ID" value="PPK70477.1"/>
    <property type="molecule type" value="Genomic_DNA"/>
</dbReference>
<keyword evidence="3" id="KW-1185">Reference proteome</keyword>
<dbReference type="GO" id="GO:0003677">
    <property type="term" value="F:DNA binding"/>
    <property type="evidence" value="ECO:0007669"/>
    <property type="project" value="UniProtKB-KW"/>
</dbReference>
<dbReference type="AlphaFoldDB" id="A0A2S6GZ89"/>
<dbReference type="Proteomes" id="UP000239203">
    <property type="component" value="Unassembled WGS sequence"/>
</dbReference>
<name>A0A2S6GZ89_9PSEU</name>
<organism evidence="2 3">
    <name type="scientific">Actinokineospora auranticolor</name>
    <dbReference type="NCBI Taxonomy" id="155976"/>
    <lineage>
        <taxon>Bacteria</taxon>
        <taxon>Bacillati</taxon>
        <taxon>Actinomycetota</taxon>
        <taxon>Actinomycetes</taxon>
        <taxon>Pseudonocardiales</taxon>
        <taxon>Pseudonocardiaceae</taxon>
        <taxon>Actinokineospora</taxon>
    </lineage>
</organism>
<dbReference type="InterPro" id="IPR036894">
    <property type="entry name" value="YbaB-like_sf"/>
</dbReference>
<dbReference type="Gene3D" id="3.30.1310.10">
    <property type="entry name" value="Nucleoid-associated protein YbaB-like domain"/>
    <property type="match status" value="1"/>
</dbReference>
<gene>
    <name evidence="2" type="ORF">CLV40_102392</name>
</gene>
<dbReference type="OrthoDB" id="4762213at2"/>